<keyword evidence="2" id="KW-1185">Reference proteome</keyword>
<evidence type="ECO:0000313" key="1">
    <source>
        <dbReference type="EMBL" id="MDK9494617.1"/>
    </source>
</evidence>
<name>A0ABT7GM10_9ACTN</name>
<organism evidence="1 2">
    <name type="scientific">Streptomyces katrae</name>
    <dbReference type="NCBI Taxonomy" id="68223"/>
    <lineage>
        <taxon>Bacteria</taxon>
        <taxon>Bacillati</taxon>
        <taxon>Actinomycetota</taxon>
        <taxon>Actinomycetes</taxon>
        <taxon>Kitasatosporales</taxon>
        <taxon>Streptomycetaceae</taxon>
        <taxon>Streptomyces</taxon>
    </lineage>
</organism>
<evidence type="ECO:0000313" key="2">
    <source>
        <dbReference type="Proteomes" id="UP001223390"/>
    </source>
</evidence>
<sequence length="115" mass="12949">MKDLITLGRAVVPENRVDTPPERFGEAEFAYVETIIYADPDEILAMLRTLKAENFIGLPSWARNLAYRIVCLQRPDDAAVLREAAEDLFAFADWDEIAEELVARADRLDPPGARS</sequence>
<accession>A0ABT7GM10</accession>
<reference evidence="1 2" key="1">
    <citation type="submission" date="2023-05" db="EMBL/GenBank/DDBJ databases">
        <title>Sequencing and Assembly of Streptomyces sp. NP73.</title>
        <authorList>
            <person name="Konwar A.N."/>
            <person name="Saikia K."/>
            <person name="Thakur D."/>
        </authorList>
    </citation>
    <scope>NUCLEOTIDE SEQUENCE [LARGE SCALE GENOMIC DNA]</scope>
    <source>
        <strain evidence="1 2">NP73</strain>
    </source>
</reference>
<proteinExistence type="predicted"/>
<gene>
    <name evidence="1" type="ORF">QEZ40_002295</name>
</gene>
<dbReference type="Proteomes" id="UP001223390">
    <property type="component" value="Unassembled WGS sequence"/>
</dbReference>
<dbReference type="RefSeq" id="WP_285340433.1">
    <property type="nucleotide sequence ID" value="NZ_JASITI010000002.1"/>
</dbReference>
<protein>
    <submittedName>
        <fullName evidence="1">Uncharacterized protein</fullName>
    </submittedName>
</protein>
<dbReference type="EMBL" id="JASITI010000002">
    <property type="protein sequence ID" value="MDK9494617.1"/>
    <property type="molecule type" value="Genomic_DNA"/>
</dbReference>
<comment type="caution">
    <text evidence="1">The sequence shown here is derived from an EMBL/GenBank/DDBJ whole genome shotgun (WGS) entry which is preliminary data.</text>
</comment>